<accession>A0ACB7WKE4</accession>
<dbReference type="EC" id="2.7.11.1" evidence="1"/>
<keyword evidence="1" id="KW-0723">Serine/threonine-protein kinase</keyword>
<keyword evidence="1" id="KW-0808">Transferase</keyword>
<reference evidence="2" key="1">
    <citation type="journal article" date="2022" name="Nat. Commun.">
        <title>Chromosome evolution and the genetic basis of agronomically important traits in greater yam.</title>
        <authorList>
            <person name="Bredeson J.V."/>
            <person name="Lyons J.B."/>
            <person name="Oniyinde I.O."/>
            <person name="Okereke N.R."/>
            <person name="Kolade O."/>
            <person name="Nnabue I."/>
            <person name="Nwadili C.O."/>
            <person name="Hribova E."/>
            <person name="Parker M."/>
            <person name="Nwogha J."/>
            <person name="Shu S."/>
            <person name="Carlson J."/>
            <person name="Kariba R."/>
            <person name="Muthemba S."/>
            <person name="Knop K."/>
            <person name="Barton G.J."/>
            <person name="Sherwood A.V."/>
            <person name="Lopez-Montes A."/>
            <person name="Asiedu R."/>
            <person name="Jamnadass R."/>
            <person name="Muchugi A."/>
            <person name="Goodstein D."/>
            <person name="Egesi C.N."/>
            <person name="Featherston J."/>
            <person name="Asfaw A."/>
            <person name="Simpson G.G."/>
            <person name="Dolezel J."/>
            <person name="Hendre P.S."/>
            <person name="Van Deynze A."/>
            <person name="Kumar P.L."/>
            <person name="Obidiegwu J.E."/>
            <person name="Bhattacharjee R."/>
            <person name="Rokhsar D.S."/>
        </authorList>
    </citation>
    <scope>NUCLEOTIDE SEQUENCE [LARGE SCALE GENOMIC DNA]</scope>
    <source>
        <strain evidence="2">cv. TDa95/00328</strain>
    </source>
</reference>
<evidence type="ECO:0000313" key="2">
    <source>
        <dbReference type="Proteomes" id="UP000827976"/>
    </source>
</evidence>
<proteinExistence type="predicted"/>
<protein>
    <submittedName>
        <fullName evidence="1">Non-specific serine/threonine protein kinase protein</fullName>
        <ecNumber evidence="1">2.7.11.1</ecNumber>
    </submittedName>
</protein>
<evidence type="ECO:0000313" key="1">
    <source>
        <dbReference type="EMBL" id="KAH7688384.1"/>
    </source>
</evidence>
<keyword evidence="2" id="KW-1185">Reference proteome</keyword>
<dbReference type="Proteomes" id="UP000827976">
    <property type="component" value="Chromosome 3"/>
</dbReference>
<organism evidence="1 2">
    <name type="scientific">Dioscorea alata</name>
    <name type="common">Purple yam</name>
    <dbReference type="NCBI Taxonomy" id="55571"/>
    <lineage>
        <taxon>Eukaryota</taxon>
        <taxon>Viridiplantae</taxon>
        <taxon>Streptophyta</taxon>
        <taxon>Embryophyta</taxon>
        <taxon>Tracheophyta</taxon>
        <taxon>Spermatophyta</taxon>
        <taxon>Magnoliopsida</taxon>
        <taxon>Liliopsida</taxon>
        <taxon>Dioscoreales</taxon>
        <taxon>Dioscoreaceae</taxon>
        <taxon>Dioscorea</taxon>
    </lineage>
</organism>
<comment type="caution">
    <text evidence="1">The sequence shown here is derived from an EMBL/GenBank/DDBJ whole genome shotgun (WGS) entry which is preliminary data.</text>
</comment>
<feature type="non-terminal residue" evidence="1">
    <location>
        <position position="1"/>
    </location>
</feature>
<name>A0ACB7WKE4_DIOAL</name>
<keyword evidence="1" id="KW-0418">Kinase</keyword>
<sequence length="974" mass="109752">RIALLDIKSSFSGDQGSIDPYSIFMSWNNSSDCCSWDRVRCSSTTKQVISLDISNAHRPWNSNYTLNISLFLPFKEMRALILFGNRINGCIPITDCFGSLAGLRKLEYLDLFDNYFNDKDLSSLGTLDSLKGLSLGSNNMGSEPFIKASGALLKLSKLKYLDLSYNHLNESIVPYLIKLSSLKTLILRSNSFHGELPLNELSSLRRLEILDLSFNMFTGDIPSMIKEWNSLTEISVSNNELSSTSFIGLCALKKLQSLDLSHNKFKGDLPLCIRNLSYLNFFDISNNQLESNFLTTFLENLTKLEYVLASNNDFHGIFSIGSVVNHTKIKMLDLSSNNHLEIHIETPCSGPLFELERLFLSNCIINQDNGAIPNFISTQNRLQYIDLSSNGLKRNIPVSLFENKTNLKYLVLQNNSLSGALILPSNLTMSLSYIDLSHNQLTGELPINIGLVLPNLTHLNLSHNMFQGVIPISFNHLRQLEDLDLSNNNFSGQIPASYRDMQYLFILNLSMNKFRGNLLPNNSNLIDLGVFLIFGNQLNGEISESLCKSSYLYWLDISENQFSGVLPSCIRNLSELSVLNARGNNLVGHFPIELCNLSGLKALDLSRNHFFGRLPSFFNLSSLEYLNLNDNNFVGFIPNSLSSSPLRSLNVANNHFSGNFPSWIGKSLKNLMILSLRGNNFVGLISNQICNLRHIHILDLSCNNLSGNIPSCLQNMGHDSDWQYDSTSEGWSSNIFDMHIGFLHNYNYPLIFELRRFKGIIEFANKKEVYDYKGNIMNHFFGLDLSSNQFVGKIPWEMGNIIKLHVLNLSNNLLVGSIPETLSRLTEIESLDISHNMLTGSIPTELKELHFLEVFSVAYNNLSGPTLGRISQFSTFDESSYEGNPYLCGPPLVKNCFAITKILPSPPSPQSEVGDEEAMEHLIFFASFALAYIISFWGWMALLYFNKRWQNSFFLATDIYIKEAIDMVGKLLSK</sequence>
<gene>
    <name evidence="1" type="ORF">IHE45_03G029900</name>
</gene>
<dbReference type="EMBL" id="CM037013">
    <property type="protein sequence ID" value="KAH7688384.1"/>
    <property type="molecule type" value="Genomic_DNA"/>
</dbReference>